<dbReference type="GeneID" id="36283636"/>
<dbReference type="EMBL" id="KV441386">
    <property type="protein sequence ID" value="OAF63325.1"/>
    <property type="molecule type" value="Genomic_DNA"/>
</dbReference>
<dbReference type="InterPro" id="IPR001412">
    <property type="entry name" value="aa-tRNA-synth_I_CS"/>
</dbReference>
<evidence type="ECO:0000256" key="7">
    <source>
        <dbReference type="ARBA" id="ARBA00022917"/>
    </source>
</evidence>
<gene>
    <name evidence="12" type="primary">MSW1</name>
    <name evidence="12" type="ORF">VC83_00541</name>
</gene>
<dbReference type="GO" id="GO:0004830">
    <property type="term" value="F:tryptophan-tRNA ligase activity"/>
    <property type="evidence" value="ECO:0007669"/>
    <property type="project" value="UniProtKB-EC"/>
</dbReference>
<keyword evidence="7 11" id="KW-0648">Protein biosynthesis</keyword>
<dbReference type="EC" id="6.1.1.2" evidence="3"/>
<dbReference type="CDD" id="cd00806">
    <property type="entry name" value="TrpRS_core"/>
    <property type="match status" value="1"/>
</dbReference>
<evidence type="ECO:0000256" key="10">
    <source>
        <dbReference type="ARBA" id="ARBA00069760"/>
    </source>
</evidence>
<evidence type="ECO:0000256" key="1">
    <source>
        <dbReference type="ARBA" id="ARBA00004305"/>
    </source>
</evidence>
<evidence type="ECO:0000256" key="11">
    <source>
        <dbReference type="RuleBase" id="RU363036"/>
    </source>
</evidence>
<dbReference type="PANTHER" id="PTHR43766">
    <property type="entry name" value="TRYPTOPHAN--TRNA LIGASE, MITOCHONDRIAL"/>
    <property type="match status" value="1"/>
</dbReference>
<comment type="subcellular location">
    <subcellularLocation>
        <location evidence="1">Mitochondrion matrix</location>
    </subcellularLocation>
</comment>
<dbReference type="GO" id="GO:0005759">
    <property type="term" value="C:mitochondrial matrix"/>
    <property type="evidence" value="ECO:0007669"/>
    <property type="project" value="UniProtKB-SubCell"/>
</dbReference>
<dbReference type="RefSeq" id="XP_024328594.1">
    <property type="nucleotide sequence ID" value="XM_024464232.1"/>
</dbReference>
<dbReference type="OrthoDB" id="15808at2759"/>
<dbReference type="eggNOG" id="KOG2713">
    <property type="taxonomic scope" value="Eukaryota"/>
</dbReference>
<dbReference type="InterPro" id="IPR014729">
    <property type="entry name" value="Rossmann-like_a/b/a_fold"/>
</dbReference>
<organism evidence="12">
    <name type="scientific">Pseudogymnoascus destructans</name>
    <dbReference type="NCBI Taxonomy" id="655981"/>
    <lineage>
        <taxon>Eukaryota</taxon>
        <taxon>Fungi</taxon>
        <taxon>Dikarya</taxon>
        <taxon>Ascomycota</taxon>
        <taxon>Pezizomycotina</taxon>
        <taxon>Leotiomycetes</taxon>
        <taxon>Thelebolales</taxon>
        <taxon>Thelebolaceae</taxon>
        <taxon>Pseudogymnoascus</taxon>
    </lineage>
</organism>
<dbReference type="GO" id="GO:0005524">
    <property type="term" value="F:ATP binding"/>
    <property type="evidence" value="ECO:0007669"/>
    <property type="project" value="UniProtKB-KW"/>
</dbReference>
<evidence type="ECO:0000256" key="4">
    <source>
        <dbReference type="ARBA" id="ARBA00022598"/>
    </source>
</evidence>
<name>A0A177AMR4_9PEZI</name>
<evidence type="ECO:0000313" key="12">
    <source>
        <dbReference type="EMBL" id="OAF63325.1"/>
    </source>
</evidence>
<evidence type="ECO:0000256" key="6">
    <source>
        <dbReference type="ARBA" id="ARBA00022840"/>
    </source>
</evidence>
<comment type="similarity">
    <text evidence="2 11">Belongs to the class-I aminoacyl-tRNA synthetase family.</text>
</comment>
<dbReference type="Pfam" id="PF00579">
    <property type="entry name" value="tRNA-synt_1b"/>
    <property type="match status" value="1"/>
</dbReference>
<dbReference type="PANTHER" id="PTHR43766:SF1">
    <property type="entry name" value="TRYPTOPHAN--TRNA LIGASE, MITOCHONDRIAL"/>
    <property type="match status" value="1"/>
</dbReference>
<dbReference type="AlphaFoldDB" id="A0A177AMR4"/>
<dbReference type="GO" id="GO:0070183">
    <property type="term" value="P:mitochondrial tryptophanyl-tRNA aminoacylation"/>
    <property type="evidence" value="ECO:0007669"/>
    <property type="project" value="TreeGrafter"/>
</dbReference>
<keyword evidence="4 11" id="KW-0436">Ligase</keyword>
<sequence length="384" mass="42437">MVLLCRNSRSLLHESVACALSKQASSPSNIRRLSSAIPTPPRQVIFSGIQPTGIPHLGNYLGTLKQWVDLQDSVPSETKLIYSVVDLHAITVPQDPQRLRQYKREVLATLLAIGIRPERSILFYQSSVQAHAELMWILSCTASAGYLSRMTQWKSKLSLAEDANAMDTGSKAKLKLGLFSYPVLQAADILVHRATHVPVGEDQSQHLEFARECATNFNHTYQPYLIAPQTILSPAKRVMSLQEPHLKMSKSHANPLSRILVTDSPQEIKKKVMAARTDSINSVSFDPVGRPGVSNLLHLLSILNKQSRSPEELGTLHAGLSLKNFKTLVAEAVAESLDGISARYNEVMTRDDGKYLDHVEKKGAEKARESAEETMALVREAIGF</sequence>
<dbReference type="Gene3D" id="1.10.240.10">
    <property type="entry name" value="Tyrosyl-Transfer RNA Synthetase"/>
    <property type="match status" value="1"/>
</dbReference>
<dbReference type="InterPro" id="IPR002306">
    <property type="entry name" value="Trp-tRNA-ligase"/>
</dbReference>
<dbReference type="SUPFAM" id="SSF52374">
    <property type="entry name" value="Nucleotidylyl transferase"/>
    <property type="match status" value="1"/>
</dbReference>
<reference evidence="12" key="1">
    <citation type="submission" date="2016-03" db="EMBL/GenBank/DDBJ databases">
        <title>Updated assembly of Pseudogymnoascus destructans, the fungus causing white-nose syndrome of bats.</title>
        <authorList>
            <person name="Palmer J.M."/>
            <person name="Drees K.P."/>
            <person name="Foster J.T."/>
            <person name="Lindner D.L."/>
        </authorList>
    </citation>
    <scope>NUCLEOTIDE SEQUENCE [LARGE SCALE GENOMIC DNA]</scope>
    <source>
        <strain evidence="12">20631-21</strain>
    </source>
</reference>
<dbReference type="PRINTS" id="PR01039">
    <property type="entry name" value="TRNASYNTHTRP"/>
</dbReference>
<dbReference type="Proteomes" id="UP000077154">
    <property type="component" value="Unassembled WGS sequence"/>
</dbReference>
<dbReference type="Gene3D" id="3.40.50.620">
    <property type="entry name" value="HUPs"/>
    <property type="match status" value="1"/>
</dbReference>
<proteinExistence type="inferred from homology"/>
<evidence type="ECO:0000256" key="8">
    <source>
        <dbReference type="ARBA" id="ARBA00023146"/>
    </source>
</evidence>
<evidence type="ECO:0000256" key="3">
    <source>
        <dbReference type="ARBA" id="ARBA00013161"/>
    </source>
</evidence>
<dbReference type="PROSITE" id="PS00178">
    <property type="entry name" value="AA_TRNA_LIGASE_I"/>
    <property type="match status" value="1"/>
</dbReference>
<dbReference type="InterPro" id="IPR002305">
    <property type="entry name" value="aa-tRNA-synth_Ic"/>
</dbReference>
<keyword evidence="6 11" id="KW-0067">ATP-binding</keyword>
<protein>
    <recommendedName>
        <fullName evidence="10">Tryptophan--tRNA ligase, mitochondrial</fullName>
        <ecNumber evidence="3">6.1.1.2</ecNumber>
    </recommendedName>
    <alternativeName>
        <fullName evidence="9">Tryptophanyl-tRNA synthetase</fullName>
    </alternativeName>
</protein>
<dbReference type="NCBIfam" id="TIGR00233">
    <property type="entry name" value="trpS"/>
    <property type="match status" value="1"/>
</dbReference>
<keyword evidence="8 11" id="KW-0030">Aminoacyl-tRNA synthetase</keyword>
<evidence type="ECO:0000256" key="2">
    <source>
        <dbReference type="ARBA" id="ARBA00005594"/>
    </source>
</evidence>
<evidence type="ECO:0000256" key="5">
    <source>
        <dbReference type="ARBA" id="ARBA00022741"/>
    </source>
</evidence>
<keyword evidence="5 11" id="KW-0547">Nucleotide-binding</keyword>
<dbReference type="FunFam" id="1.10.240.10:FF:000002">
    <property type="entry name" value="Tryptophan--tRNA ligase"/>
    <property type="match status" value="1"/>
</dbReference>
<dbReference type="InterPro" id="IPR050203">
    <property type="entry name" value="Trp-tRNA_synthetase"/>
</dbReference>
<dbReference type="FunFam" id="3.40.50.620:FF:000082">
    <property type="entry name" value="MSW1p Mitochondrial tryptophanyl-tRNA synthetase"/>
    <property type="match status" value="1"/>
</dbReference>
<dbReference type="VEuPathDB" id="FungiDB:GMDG_00863"/>
<accession>A0A177AMR4</accession>
<evidence type="ECO:0000256" key="9">
    <source>
        <dbReference type="ARBA" id="ARBA00030268"/>
    </source>
</evidence>